<feature type="region of interest" description="Disordered" evidence="1">
    <location>
        <begin position="722"/>
        <end position="747"/>
    </location>
</feature>
<feature type="compositionally biased region" description="Polar residues" evidence="1">
    <location>
        <begin position="11"/>
        <end position="46"/>
    </location>
</feature>
<sequence length="961" mass="104332">MDAKSSDAGGNHSQTQSKVGFDTGSSILLSKGNGQQNQIDTVMQCKSTDDRTSRFSTPESLSSLNPETSHDHRPPILMVKNPILNDGTGLLVHSQGQTTSVTTVRAPMSSGTIFMLPVRIPVSTSSSGIAVRPVVSACLPVIPLTSMEPGKVPVLKIIPTIPSTNSNIPIIVRPQLVIGGSVPVIEACNLTTIPSVNELSSNVDKDLSSGAKIGLTIVPQNSTNKLSGENYSLGGPTVSTSLPRKARMSIIPIIPPYESNVVTSSVFNAEESIIVSSSATVNDSSAGSSLSSLENFTKTSESDLPENICAQSFTSSARDGIDEMNSKKYEVVNNLEDSSTHSLCSDEPLLQIKSVSLINESIPSVMLPVTGVDSGKNIQHIPSNIIPSNTLDQNRNRNQTIVTKPLVSCVEARKELTSVISIKDRQHCNPTLPTENNGGAIDLTFRSKSSSELNESMYKTNYLNLNREKCIEEPINYTMKKIESKAEFTSETKFHIPMKSVAQINSVIKPDITIKQELNHKALVRSSSMDDKNYKNHQKLNKSSFYKKQDSGMFNLVRSLSDGKLNAIHHSTNKSDEKKEVECQFQLTSPLDKKKELVKGAEISSTIKQEYSKKNVLSIYPSDKQVFELQLSAQHLPERKNYQQALTLLKSSVEEKQEIKREVSDSHLPHNKYLDMVYPTDLTKRGGFSLDSANLNKTMSNSSECFKPTATLKTYKSSKINNSVTDSSHRYNKSSASSSKACYSSPKSVQTPTKNVHTYASIVNLSKNSTLSSISSTTACFPSSSSVQTLSKKIHNDTSVLDLSIRTNVSSVFSKKSCASSTKSVQTPPKTNHDYASIADLSTSASLSSVTCTKARYSYPSSVQTFPKTIHNYASIADLSISDSLSSDTSAKACYSNPASVQTIPKTIHNNVRIANLPICGNLSNGTKPTSDHKSKNISVMHPYITIFGANESCNVSEDIT</sequence>
<accession>A0AAV2RP08</accession>
<gene>
    <name evidence="2" type="ORF">MNOR_LOCUS27482</name>
</gene>
<evidence type="ECO:0000256" key="1">
    <source>
        <dbReference type="SAM" id="MobiDB-lite"/>
    </source>
</evidence>
<dbReference type="Proteomes" id="UP001497623">
    <property type="component" value="Unassembled WGS sequence"/>
</dbReference>
<organism evidence="2 3">
    <name type="scientific">Meganyctiphanes norvegica</name>
    <name type="common">Northern krill</name>
    <name type="synonym">Thysanopoda norvegica</name>
    <dbReference type="NCBI Taxonomy" id="48144"/>
    <lineage>
        <taxon>Eukaryota</taxon>
        <taxon>Metazoa</taxon>
        <taxon>Ecdysozoa</taxon>
        <taxon>Arthropoda</taxon>
        <taxon>Crustacea</taxon>
        <taxon>Multicrustacea</taxon>
        <taxon>Malacostraca</taxon>
        <taxon>Eumalacostraca</taxon>
        <taxon>Eucarida</taxon>
        <taxon>Euphausiacea</taxon>
        <taxon>Euphausiidae</taxon>
        <taxon>Meganyctiphanes</taxon>
    </lineage>
</organism>
<feature type="compositionally biased region" description="Polar residues" evidence="1">
    <location>
        <begin position="54"/>
        <end position="67"/>
    </location>
</feature>
<dbReference type="EMBL" id="CAXKWB010028971">
    <property type="protein sequence ID" value="CAL4134838.1"/>
    <property type="molecule type" value="Genomic_DNA"/>
</dbReference>
<feature type="region of interest" description="Disordered" evidence="1">
    <location>
        <begin position="1"/>
        <end position="74"/>
    </location>
</feature>
<evidence type="ECO:0000313" key="3">
    <source>
        <dbReference type="Proteomes" id="UP001497623"/>
    </source>
</evidence>
<feature type="compositionally biased region" description="Low complexity" evidence="1">
    <location>
        <begin position="733"/>
        <end position="747"/>
    </location>
</feature>
<name>A0AAV2RP08_MEGNR</name>
<reference evidence="2 3" key="1">
    <citation type="submission" date="2024-05" db="EMBL/GenBank/DDBJ databases">
        <authorList>
            <person name="Wallberg A."/>
        </authorList>
    </citation>
    <scope>NUCLEOTIDE SEQUENCE [LARGE SCALE GENOMIC DNA]</scope>
</reference>
<evidence type="ECO:0000313" key="2">
    <source>
        <dbReference type="EMBL" id="CAL4134838.1"/>
    </source>
</evidence>
<dbReference type="AlphaFoldDB" id="A0AAV2RP08"/>
<protein>
    <submittedName>
        <fullName evidence="2">Uncharacterized protein</fullName>
    </submittedName>
</protein>
<comment type="caution">
    <text evidence="2">The sequence shown here is derived from an EMBL/GenBank/DDBJ whole genome shotgun (WGS) entry which is preliminary data.</text>
</comment>
<proteinExistence type="predicted"/>
<keyword evidence="3" id="KW-1185">Reference proteome</keyword>